<evidence type="ECO:0000313" key="2">
    <source>
        <dbReference type="EMBL" id="TCV81352.1"/>
    </source>
</evidence>
<dbReference type="Proteomes" id="UP000295649">
    <property type="component" value="Unassembled WGS sequence"/>
</dbReference>
<organism evidence="2 3">
    <name type="scientific">Methylomonas methanica</name>
    <dbReference type="NCBI Taxonomy" id="421"/>
    <lineage>
        <taxon>Bacteria</taxon>
        <taxon>Pseudomonadati</taxon>
        <taxon>Pseudomonadota</taxon>
        <taxon>Gammaproteobacteria</taxon>
        <taxon>Methylococcales</taxon>
        <taxon>Methylococcaceae</taxon>
        <taxon>Methylomonas</taxon>
    </lineage>
</organism>
<dbReference type="InterPro" id="IPR013424">
    <property type="entry name" value="Ice-binding_C"/>
</dbReference>
<dbReference type="EMBL" id="SMCN01000015">
    <property type="protein sequence ID" value="TCV81352.1"/>
    <property type="molecule type" value="Genomic_DNA"/>
</dbReference>
<feature type="chain" id="PRO_5045660374" evidence="1">
    <location>
        <begin position="24"/>
        <end position="217"/>
    </location>
</feature>
<evidence type="ECO:0000313" key="3">
    <source>
        <dbReference type="Proteomes" id="UP000295649"/>
    </source>
</evidence>
<protein>
    <submittedName>
        <fullName evidence="2">Secreted protein with PEP-CTERM sorting signal</fullName>
    </submittedName>
</protein>
<reference evidence="2 3" key="1">
    <citation type="submission" date="2019-03" db="EMBL/GenBank/DDBJ databases">
        <title>Systems level insights into methane cycling in arid and semi-arid ecosystems.</title>
        <authorList>
            <person name="Kalyuzhnaya M."/>
        </authorList>
    </citation>
    <scope>NUCLEOTIDE SEQUENCE [LARGE SCALE GENOMIC DNA]</scope>
    <source>
        <strain evidence="2 3">S-1</strain>
    </source>
</reference>
<evidence type="ECO:0000256" key="1">
    <source>
        <dbReference type="SAM" id="SignalP"/>
    </source>
</evidence>
<gene>
    <name evidence="2" type="ORF">EDE11_11553</name>
</gene>
<feature type="signal peptide" evidence="1">
    <location>
        <begin position="1"/>
        <end position="23"/>
    </location>
</feature>
<dbReference type="NCBIfam" id="TIGR02595">
    <property type="entry name" value="PEP_CTERM"/>
    <property type="match status" value="1"/>
</dbReference>
<proteinExistence type="predicted"/>
<comment type="caution">
    <text evidence="2">The sequence shown here is derived from an EMBL/GenBank/DDBJ whole genome shotgun (WGS) entry which is preliminary data.</text>
</comment>
<accession>A0ABY2CK43</accession>
<name>A0ABY2CK43_METMH</name>
<sequence length="217" mass="22891">MNSVMPKIRLSGLILTLALFAQLAESATLIDDFTNFQHATNSTNGPFSVASTGLSNLQRTLTATPLPRTGSTSVVVEEGLLTVGNSSRSTGTASIFYSFDAVDFTTFASALLLTTESSDAAYQIQMIANGTSILSFQNLASVAIGSPSTTRFDFSQFSNPTAFKHLSSLELKLRGTNAAWDADFSNLSTVPEPSVTALLVIGAMGIFSGRKQKAVTV</sequence>
<keyword evidence="1" id="KW-0732">Signal</keyword>
<keyword evidence="3" id="KW-1185">Reference proteome</keyword>